<dbReference type="SUPFAM" id="SSF54427">
    <property type="entry name" value="NTF2-like"/>
    <property type="match status" value="1"/>
</dbReference>
<dbReference type="AlphaFoldDB" id="A0A7K0D7A7"/>
<dbReference type="InterPro" id="IPR037401">
    <property type="entry name" value="SnoaL-like"/>
</dbReference>
<name>A0A7K0D7A7_9NOCA</name>
<sequence length="134" mass="14447">MSEPTAAEVAAGVRATIGAHTQAQDAGRIDDVAAQYTADAVLEMPGVPAFEGRAAIREAFEGFSAQITTPTRHLLANTVLTSWSADEATAESDAALFVRGENGWGVQLVGHYVDTLRRQDGGWRFRHRKTTFET</sequence>
<evidence type="ECO:0000313" key="3">
    <source>
        <dbReference type="Proteomes" id="UP000438448"/>
    </source>
</evidence>
<dbReference type="EMBL" id="WEGK01000010">
    <property type="protein sequence ID" value="MQY21539.1"/>
    <property type="molecule type" value="Genomic_DNA"/>
</dbReference>
<dbReference type="CDD" id="cd00531">
    <property type="entry name" value="NTF2_like"/>
    <property type="match status" value="1"/>
</dbReference>
<dbReference type="RefSeq" id="WP_153412379.1">
    <property type="nucleotide sequence ID" value="NZ_WEGK01000010.1"/>
</dbReference>
<evidence type="ECO:0000313" key="2">
    <source>
        <dbReference type="EMBL" id="MQY21539.1"/>
    </source>
</evidence>
<comment type="caution">
    <text evidence="2">The sequence shown here is derived from an EMBL/GenBank/DDBJ whole genome shotgun (WGS) entry which is preliminary data.</text>
</comment>
<accession>A0A7K0D7A7</accession>
<evidence type="ECO:0000259" key="1">
    <source>
        <dbReference type="Pfam" id="PF13577"/>
    </source>
</evidence>
<dbReference type="Gene3D" id="3.10.450.50">
    <property type="match status" value="1"/>
</dbReference>
<proteinExistence type="predicted"/>
<dbReference type="InterPro" id="IPR032710">
    <property type="entry name" value="NTF2-like_dom_sf"/>
</dbReference>
<dbReference type="OrthoDB" id="4555743at2"/>
<organism evidence="2 3">
    <name type="scientific">Nocardia macrotermitis</name>
    <dbReference type="NCBI Taxonomy" id="2585198"/>
    <lineage>
        <taxon>Bacteria</taxon>
        <taxon>Bacillati</taxon>
        <taxon>Actinomycetota</taxon>
        <taxon>Actinomycetes</taxon>
        <taxon>Mycobacteriales</taxon>
        <taxon>Nocardiaceae</taxon>
        <taxon>Nocardia</taxon>
    </lineage>
</organism>
<protein>
    <recommendedName>
        <fullName evidence="1">SnoaL-like domain-containing protein</fullName>
    </recommendedName>
</protein>
<feature type="domain" description="SnoaL-like" evidence="1">
    <location>
        <begin position="11"/>
        <end position="129"/>
    </location>
</feature>
<reference evidence="2 3" key="1">
    <citation type="submission" date="2019-10" db="EMBL/GenBank/DDBJ databases">
        <title>Nocardia macrotermitis sp. nov. and Nocardia aurantia sp. nov., isolated from the gut of fungus growing-termite Macrotermes natalensis.</title>
        <authorList>
            <person name="Benndorf R."/>
            <person name="Schwitalla J."/>
            <person name="Martin K."/>
            <person name="De Beer W."/>
            <person name="Kaster A.-K."/>
            <person name="Vollmers J."/>
            <person name="Poulsen M."/>
            <person name="Beemelmanns C."/>
        </authorList>
    </citation>
    <scope>NUCLEOTIDE SEQUENCE [LARGE SCALE GENOMIC DNA]</scope>
    <source>
        <strain evidence="2 3">RB20</strain>
    </source>
</reference>
<keyword evidence="3" id="KW-1185">Reference proteome</keyword>
<gene>
    <name evidence="2" type="ORF">NRB20_46520</name>
</gene>
<dbReference type="Proteomes" id="UP000438448">
    <property type="component" value="Unassembled WGS sequence"/>
</dbReference>
<dbReference type="Pfam" id="PF13577">
    <property type="entry name" value="SnoaL_4"/>
    <property type="match status" value="1"/>
</dbReference>